<evidence type="ECO:0000313" key="1">
    <source>
        <dbReference type="EMBL" id="SPO36006.1"/>
    </source>
</evidence>
<gene>
    <name evidence="1" type="ORF">PSFLO_01477</name>
</gene>
<accession>A0A5C3EWN4</accession>
<keyword evidence="2" id="KW-1185">Reference proteome</keyword>
<dbReference type="Proteomes" id="UP000323386">
    <property type="component" value="Unassembled WGS sequence"/>
</dbReference>
<protein>
    <submittedName>
        <fullName evidence="1">Uncharacterized protein</fullName>
    </submittedName>
</protein>
<proteinExistence type="predicted"/>
<sequence length="239" mass="26209">MAHRCIHTGTMIWHGAAVATGPAGASESPRIHTFAWMASLRSRGRSAATSDSVPGCSLRIGTREEEHRIGLQRISYRCNSSRRHQALALDILCIAVRTPWESKDAEGLSFDLTQPWPVSRVSMLVATAIRIGSLPASLVSHEAARSPRTPQRSCHGATTSTCVCAEYRSTPGGSHRHRRTWLPAPPFPLGGWSREGQAMWRAVRPCPCDGCWVAGSCTSSLPTAMRIETRQPRWARYPT</sequence>
<dbReference type="EMBL" id="OOIP01000003">
    <property type="protein sequence ID" value="SPO36006.1"/>
    <property type="molecule type" value="Genomic_DNA"/>
</dbReference>
<name>A0A5C3EWN4_9BASI</name>
<organism evidence="1 2">
    <name type="scientific">Pseudozyma flocculosa</name>
    <dbReference type="NCBI Taxonomy" id="84751"/>
    <lineage>
        <taxon>Eukaryota</taxon>
        <taxon>Fungi</taxon>
        <taxon>Dikarya</taxon>
        <taxon>Basidiomycota</taxon>
        <taxon>Ustilaginomycotina</taxon>
        <taxon>Ustilaginomycetes</taxon>
        <taxon>Ustilaginales</taxon>
        <taxon>Ustilaginaceae</taxon>
        <taxon>Pseudozyma</taxon>
    </lineage>
</organism>
<evidence type="ECO:0000313" key="2">
    <source>
        <dbReference type="Proteomes" id="UP000323386"/>
    </source>
</evidence>
<reference evidence="1 2" key="1">
    <citation type="submission" date="2018-03" db="EMBL/GenBank/DDBJ databases">
        <authorList>
            <person name="Guldener U."/>
        </authorList>
    </citation>
    <scope>NUCLEOTIDE SEQUENCE [LARGE SCALE GENOMIC DNA]</scope>
    <source>
        <strain evidence="1 2">DAOM196992</strain>
    </source>
</reference>
<dbReference type="AlphaFoldDB" id="A0A5C3EWN4"/>